<evidence type="ECO:0000313" key="3">
    <source>
        <dbReference type="Proteomes" id="UP000037069"/>
    </source>
</evidence>
<name>A0A0L0BT17_LUCCU</name>
<proteinExistence type="predicted"/>
<reference evidence="2 3" key="1">
    <citation type="journal article" date="2015" name="Nat. Commun.">
        <title>Lucilia cuprina genome unlocks parasitic fly biology to underpin future interventions.</title>
        <authorList>
            <person name="Anstead C.A."/>
            <person name="Korhonen P.K."/>
            <person name="Young N.D."/>
            <person name="Hall R.S."/>
            <person name="Jex A.R."/>
            <person name="Murali S.C."/>
            <person name="Hughes D.S."/>
            <person name="Lee S.F."/>
            <person name="Perry T."/>
            <person name="Stroehlein A.J."/>
            <person name="Ansell B.R."/>
            <person name="Breugelmans B."/>
            <person name="Hofmann A."/>
            <person name="Qu J."/>
            <person name="Dugan S."/>
            <person name="Lee S.L."/>
            <person name="Chao H."/>
            <person name="Dinh H."/>
            <person name="Han Y."/>
            <person name="Doddapaneni H.V."/>
            <person name="Worley K.C."/>
            <person name="Muzny D.M."/>
            <person name="Ioannidis P."/>
            <person name="Waterhouse R.M."/>
            <person name="Zdobnov E.M."/>
            <person name="James P.J."/>
            <person name="Bagnall N.H."/>
            <person name="Kotze A.C."/>
            <person name="Gibbs R.A."/>
            <person name="Richards S."/>
            <person name="Batterham P."/>
            <person name="Gasser R.B."/>
        </authorList>
    </citation>
    <scope>NUCLEOTIDE SEQUENCE [LARGE SCALE GENOMIC DNA]</scope>
    <source>
        <strain evidence="2 3">LS</strain>
        <tissue evidence="2">Full body</tissue>
    </source>
</reference>
<comment type="caution">
    <text evidence="2">The sequence shown here is derived from an EMBL/GenBank/DDBJ whole genome shotgun (WGS) entry which is preliminary data.</text>
</comment>
<feature type="region of interest" description="Disordered" evidence="1">
    <location>
        <begin position="46"/>
        <end position="139"/>
    </location>
</feature>
<organism evidence="2 3">
    <name type="scientific">Lucilia cuprina</name>
    <name type="common">Green bottle fly</name>
    <name type="synonym">Australian sheep blowfly</name>
    <dbReference type="NCBI Taxonomy" id="7375"/>
    <lineage>
        <taxon>Eukaryota</taxon>
        <taxon>Metazoa</taxon>
        <taxon>Ecdysozoa</taxon>
        <taxon>Arthropoda</taxon>
        <taxon>Hexapoda</taxon>
        <taxon>Insecta</taxon>
        <taxon>Pterygota</taxon>
        <taxon>Neoptera</taxon>
        <taxon>Endopterygota</taxon>
        <taxon>Diptera</taxon>
        <taxon>Brachycera</taxon>
        <taxon>Muscomorpha</taxon>
        <taxon>Oestroidea</taxon>
        <taxon>Calliphoridae</taxon>
        <taxon>Luciliinae</taxon>
        <taxon>Lucilia</taxon>
    </lineage>
</organism>
<gene>
    <name evidence="2" type="ORF">FF38_02481</name>
</gene>
<feature type="compositionally biased region" description="Low complexity" evidence="1">
    <location>
        <begin position="69"/>
        <end position="81"/>
    </location>
</feature>
<dbReference type="AlphaFoldDB" id="A0A0L0BT17"/>
<evidence type="ECO:0000256" key="1">
    <source>
        <dbReference type="SAM" id="MobiDB-lite"/>
    </source>
</evidence>
<dbReference type="InterPro" id="IPR016024">
    <property type="entry name" value="ARM-type_fold"/>
</dbReference>
<feature type="compositionally biased region" description="Polar residues" evidence="1">
    <location>
        <begin position="49"/>
        <end position="59"/>
    </location>
</feature>
<feature type="compositionally biased region" description="Acidic residues" evidence="1">
    <location>
        <begin position="92"/>
        <end position="105"/>
    </location>
</feature>
<protein>
    <submittedName>
        <fullName evidence="2">Uncharacterized protein</fullName>
    </submittedName>
</protein>
<evidence type="ECO:0000313" key="2">
    <source>
        <dbReference type="EMBL" id="KNC23166.1"/>
    </source>
</evidence>
<feature type="compositionally biased region" description="Acidic residues" evidence="1">
    <location>
        <begin position="113"/>
        <end position="128"/>
    </location>
</feature>
<keyword evidence="3" id="KW-1185">Reference proteome</keyword>
<sequence length="184" mass="20409">MLIKVLTLRLWVKLWIMLLTKTQIYKLLFITLALCCLITSGNARKLPKSHTNVNGTDVATSAKADKTEVSTTEKTTTAAAEAIKETESKSSEEDEEDDDEEDDSDTADKADNNDNDEEDDDDDNEDETAEKNALQPAADSSLSVWGIVRGFWNWIREDISESLFAGDDVKTQSAVGEYFCSAKN</sequence>
<feature type="compositionally biased region" description="Basic and acidic residues" evidence="1">
    <location>
        <begin position="82"/>
        <end position="91"/>
    </location>
</feature>
<dbReference type="EMBL" id="JRES01001407">
    <property type="protein sequence ID" value="KNC23166.1"/>
    <property type="molecule type" value="Genomic_DNA"/>
</dbReference>
<dbReference type="OrthoDB" id="6611212at2759"/>
<dbReference type="SUPFAM" id="SSF48371">
    <property type="entry name" value="ARM repeat"/>
    <property type="match status" value="1"/>
</dbReference>
<dbReference type="Proteomes" id="UP000037069">
    <property type="component" value="Unassembled WGS sequence"/>
</dbReference>
<dbReference type="OMA" id="VKLWIML"/>
<accession>A0A0L0BT17</accession>